<dbReference type="GO" id="GO:0005524">
    <property type="term" value="F:ATP binding"/>
    <property type="evidence" value="ECO:0007669"/>
    <property type="project" value="UniProtKB-UniRule"/>
</dbReference>
<dbReference type="GO" id="GO:0046872">
    <property type="term" value="F:metal ion binding"/>
    <property type="evidence" value="ECO:0007669"/>
    <property type="project" value="InterPro"/>
</dbReference>
<dbReference type="PROSITE" id="PS50975">
    <property type="entry name" value="ATP_GRASP"/>
    <property type="match status" value="1"/>
</dbReference>
<dbReference type="AlphaFoldDB" id="A0A9Q4C3J7"/>
<feature type="domain" description="ATP-grasp" evidence="2">
    <location>
        <begin position="85"/>
        <end position="274"/>
    </location>
</feature>
<evidence type="ECO:0000259" key="2">
    <source>
        <dbReference type="PROSITE" id="PS50975"/>
    </source>
</evidence>
<comment type="caution">
    <text evidence="3">The sequence shown here is derived from an EMBL/GenBank/DDBJ whole genome shotgun (WGS) entry which is preliminary data.</text>
</comment>
<dbReference type="Gene3D" id="3.30.470.20">
    <property type="entry name" value="ATP-grasp fold, B domain"/>
    <property type="match status" value="1"/>
</dbReference>
<dbReference type="InterPro" id="IPR011761">
    <property type="entry name" value="ATP-grasp"/>
</dbReference>
<gene>
    <name evidence="3" type="ORF">EGH25_03020</name>
</gene>
<protein>
    <submittedName>
        <fullName evidence="3">ATP-grasp domain-containing protein</fullName>
    </submittedName>
</protein>
<dbReference type="Pfam" id="PF08443">
    <property type="entry name" value="RimK"/>
    <property type="match status" value="1"/>
</dbReference>
<dbReference type="PANTHER" id="PTHR21621:SF0">
    <property type="entry name" value="BETA-CITRYLGLUTAMATE SYNTHASE B-RELATED"/>
    <property type="match status" value="1"/>
</dbReference>
<dbReference type="Proteomes" id="UP001149411">
    <property type="component" value="Unassembled WGS sequence"/>
</dbReference>
<dbReference type="RefSeq" id="WP_266086095.1">
    <property type="nucleotide sequence ID" value="NZ_RKLV01000002.1"/>
</dbReference>
<name>A0A9Q4C3J7_9EURY</name>
<dbReference type="InterPro" id="IPR013651">
    <property type="entry name" value="ATP-grasp_RimK-type"/>
</dbReference>
<keyword evidence="4" id="KW-1185">Reference proteome</keyword>
<dbReference type="SUPFAM" id="SSF56059">
    <property type="entry name" value="Glutathione synthetase ATP-binding domain-like"/>
    <property type="match status" value="1"/>
</dbReference>
<dbReference type="Gene3D" id="3.30.1490.20">
    <property type="entry name" value="ATP-grasp fold, A domain"/>
    <property type="match status" value="1"/>
</dbReference>
<dbReference type="PANTHER" id="PTHR21621">
    <property type="entry name" value="RIBOSOMAL PROTEIN S6 MODIFICATION PROTEIN"/>
    <property type="match status" value="1"/>
</dbReference>
<reference evidence="3" key="1">
    <citation type="submission" date="2022-09" db="EMBL/GenBank/DDBJ databases">
        <title>Haloadaptaus new haloarchaeum isolated from saline soil.</title>
        <authorList>
            <person name="Duran-Viseras A."/>
            <person name="Sanchez-Porro C."/>
            <person name="Ventosa A."/>
        </authorList>
    </citation>
    <scope>NUCLEOTIDE SEQUENCE</scope>
    <source>
        <strain evidence="3">F3-133</strain>
    </source>
</reference>
<dbReference type="EMBL" id="RKLV01000002">
    <property type="protein sequence ID" value="MCX2818324.1"/>
    <property type="molecule type" value="Genomic_DNA"/>
</dbReference>
<dbReference type="GO" id="GO:0005737">
    <property type="term" value="C:cytoplasm"/>
    <property type="evidence" value="ECO:0007669"/>
    <property type="project" value="TreeGrafter"/>
</dbReference>
<evidence type="ECO:0000313" key="4">
    <source>
        <dbReference type="Proteomes" id="UP001149411"/>
    </source>
</evidence>
<keyword evidence="1" id="KW-0547">Nucleotide-binding</keyword>
<evidence type="ECO:0000313" key="3">
    <source>
        <dbReference type="EMBL" id="MCX2818324.1"/>
    </source>
</evidence>
<evidence type="ECO:0000256" key="1">
    <source>
        <dbReference type="PROSITE-ProRule" id="PRU00409"/>
    </source>
</evidence>
<sequence length="274" mass="29141">MKLLLTHGEASNRRIKDGLRPHGVDCTTFETTGRAYSLDEEVDADTGLVFPSRLVEGGVVDALGDIDWIVGARDVLTTSNKARTVVLLEDAGVAVPETRLLSSPVGDEEVRTAFDGVGTPAVVKPNSASSGRGATLVRDADSATGVADLFGVVHESSLVRDRTFVVQEYIEGARDYRIMVVDGDYAGAVERRADGWKKNVHAGAEPHGVEPPDSVASVAEEAARALGVDFCGVDVLYADTPLVNEVNARPTVDDADKYNDGFYARLARLVKSVG</sequence>
<dbReference type="GO" id="GO:0016879">
    <property type="term" value="F:ligase activity, forming carbon-nitrogen bonds"/>
    <property type="evidence" value="ECO:0007669"/>
    <property type="project" value="TreeGrafter"/>
</dbReference>
<organism evidence="3 4">
    <name type="scientific">Halorutilus salinus</name>
    <dbReference type="NCBI Taxonomy" id="2487751"/>
    <lineage>
        <taxon>Archaea</taxon>
        <taxon>Methanobacteriati</taxon>
        <taxon>Methanobacteriota</taxon>
        <taxon>Stenosarchaea group</taxon>
        <taxon>Halobacteria</taxon>
        <taxon>Halorutilales</taxon>
        <taxon>Halorutilaceae</taxon>
        <taxon>Halorutilus</taxon>
    </lineage>
</organism>
<dbReference type="InterPro" id="IPR013815">
    <property type="entry name" value="ATP_grasp_subdomain_1"/>
</dbReference>
<keyword evidence="1" id="KW-0067">ATP-binding</keyword>
<proteinExistence type="predicted"/>
<accession>A0A9Q4C3J7</accession>